<feature type="domain" description="Fe-containing alcohol dehydrogenase-like C-terminal" evidence="3">
    <location>
        <begin position="188"/>
        <end position="374"/>
    </location>
</feature>
<dbReference type="GO" id="GO:0046872">
    <property type="term" value="F:metal ion binding"/>
    <property type="evidence" value="ECO:0007669"/>
    <property type="project" value="InterPro"/>
</dbReference>
<evidence type="ECO:0000259" key="2">
    <source>
        <dbReference type="Pfam" id="PF00465"/>
    </source>
</evidence>
<dbReference type="GO" id="GO:0004022">
    <property type="term" value="F:alcohol dehydrogenase (NAD+) activity"/>
    <property type="evidence" value="ECO:0007669"/>
    <property type="project" value="UniProtKB-ARBA"/>
</dbReference>
<name>A0A3R5X5R6_9CLOT</name>
<dbReference type="Gene3D" id="3.40.50.1970">
    <property type="match status" value="1"/>
</dbReference>
<reference evidence="4 5" key="1">
    <citation type="submission" date="2018-01" db="EMBL/GenBank/DDBJ databases">
        <title>Genome Sequencing and Assembly of Anaerobacter polyendosporus strain CT4.</title>
        <authorList>
            <person name="Tachaapaikoon C."/>
            <person name="Sutheeworapong S."/>
            <person name="Jenjaroenpun P."/>
            <person name="Wongsurawat T."/>
            <person name="Nookeaw I."/>
            <person name="Cheawchanlertfa P."/>
            <person name="Kosugi A."/>
            <person name="Cheevadhanarak S."/>
            <person name="Ratanakhanokchai K."/>
        </authorList>
    </citation>
    <scope>NUCLEOTIDE SEQUENCE [LARGE SCALE GENOMIC DNA]</scope>
    <source>
        <strain evidence="4 5">CT4</strain>
    </source>
</reference>
<protein>
    <submittedName>
        <fullName evidence="4">Alcohol dehydrogenase</fullName>
    </submittedName>
</protein>
<feature type="domain" description="Alcohol dehydrogenase iron-type/glycerol dehydrogenase GldA" evidence="2">
    <location>
        <begin position="8"/>
        <end position="176"/>
    </location>
</feature>
<dbReference type="Pfam" id="PF00465">
    <property type="entry name" value="Fe-ADH"/>
    <property type="match status" value="1"/>
</dbReference>
<dbReference type="EMBL" id="CP025746">
    <property type="protein sequence ID" value="QAA35397.1"/>
    <property type="molecule type" value="Genomic_DNA"/>
</dbReference>
<keyword evidence="5" id="KW-1185">Reference proteome</keyword>
<dbReference type="AlphaFoldDB" id="A0A3R5X5R6"/>
<evidence type="ECO:0000259" key="3">
    <source>
        <dbReference type="Pfam" id="PF25137"/>
    </source>
</evidence>
<organism evidence="4 5">
    <name type="scientific">Clostridium manihotivorum</name>
    <dbReference type="NCBI Taxonomy" id="2320868"/>
    <lineage>
        <taxon>Bacteria</taxon>
        <taxon>Bacillati</taxon>
        <taxon>Bacillota</taxon>
        <taxon>Clostridia</taxon>
        <taxon>Eubacteriales</taxon>
        <taxon>Clostridiaceae</taxon>
        <taxon>Clostridium</taxon>
    </lineage>
</organism>
<accession>A0A3R5X5R6</accession>
<gene>
    <name evidence="4" type="ORF">C1I91_24415</name>
</gene>
<evidence type="ECO:0000256" key="1">
    <source>
        <dbReference type="ARBA" id="ARBA00023002"/>
    </source>
</evidence>
<dbReference type="InterPro" id="IPR001670">
    <property type="entry name" value="ADH_Fe/GldA"/>
</dbReference>
<proteinExistence type="predicted"/>
<dbReference type="InterPro" id="IPR056798">
    <property type="entry name" value="ADH_Fe_C"/>
</dbReference>
<dbReference type="KEGG" id="cmah:C1I91_24415"/>
<dbReference type="Gene3D" id="1.20.1090.10">
    <property type="entry name" value="Dehydroquinate synthase-like - alpha domain"/>
    <property type="match status" value="1"/>
</dbReference>
<evidence type="ECO:0000313" key="5">
    <source>
        <dbReference type="Proteomes" id="UP000286268"/>
    </source>
</evidence>
<dbReference type="CDD" id="cd08185">
    <property type="entry name" value="Fe-ADH-like"/>
    <property type="match status" value="1"/>
</dbReference>
<dbReference type="SUPFAM" id="SSF56796">
    <property type="entry name" value="Dehydroquinate synthase-like"/>
    <property type="match status" value="1"/>
</dbReference>
<keyword evidence="1" id="KW-0560">Oxidoreductase</keyword>
<sequence>MNFNYFLPVNLIFGTGKINLLGKETSRCGKKALVVTGRSSTKKTGLLDKALELLKVEGVEAIVFDKVDQNPLTTTAQAGAYMAVEAGCDVVVGIGGGSIMDAAKAIAFIAKNPGDISEYIFGRKIGVEALPIVLVPTTAGTGSEGNNFAVLTNPENGDKKSLRTNAIYAKASIIDPQLMVTMPKQTIAAVGFDALTHSMEGYVSKASQPITDMQAIYAMKLLAENLKKVYDEPSDLEAFEKVTLASTLGGMVIGVAGVAGAHALEHPVSGLKDVVHGKGLAALMPEIIQRSYYYAPTKYAVISKILGGTDEKDCSKVVRKFLEAINLSVTLGEMGVTHEDVDWMAENCMKVSLVSVKNNPKEFTFDEIKEIYHACI</sequence>
<dbReference type="RefSeq" id="WP_128216095.1">
    <property type="nucleotide sequence ID" value="NZ_CP025746.1"/>
</dbReference>
<dbReference type="PANTHER" id="PTHR11496:SF104">
    <property type="entry name" value="3-DEOXY-ALPHA-D-MANNO-OCTULOSONATE 8-OXIDASE"/>
    <property type="match status" value="1"/>
</dbReference>
<dbReference type="FunFam" id="3.40.50.1970:FF:000003">
    <property type="entry name" value="Alcohol dehydrogenase, iron-containing"/>
    <property type="match status" value="1"/>
</dbReference>
<dbReference type="PANTHER" id="PTHR11496">
    <property type="entry name" value="ALCOHOL DEHYDROGENASE"/>
    <property type="match status" value="1"/>
</dbReference>
<dbReference type="Pfam" id="PF25137">
    <property type="entry name" value="ADH_Fe_C"/>
    <property type="match status" value="1"/>
</dbReference>
<dbReference type="Proteomes" id="UP000286268">
    <property type="component" value="Chromosome"/>
</dbReference>
<dbReference type="InterPro" id="IPR039697">
    <property type="entry name" value="Alcohol_dehydrogenase_Fe"/>
</dbReference>
<evidence type="ECO:0000313" key="4">
    <source>
        <dbReference type="EMBL" id="QAA35397.1"/>
    </source>
</evidence>
<dbReference type="OrthoDB" id="9804734at2"/>